<dbReference type="OrthoDB" id="9801263at2"/>
<dbReference type="Proteomes" id="UP000012589">
    <property type="component" value="Unassembled WGS sequence"/>
</dbReference>
<protein>
    <recommendedName>
        <fullName evidence="5">DUF1016 domain-containing protein</fullName>
    </recommendedName>
</protein>
<name>N2B1E5_9FIRM</name>
<evidence type="ECO:0008006" key="5">
    <source>
        <dbReference type="Google" id="ProtNLM"/>
    </source>
</evidence>
<dbReference type="Pfam" id="PF06250">
    <property type="entry name" value="YhcG_C"/>
    <property type="match status" value="1"/>
</dbReference>
<dbReference type="GO" id="GO:0003676">
    <property type="term" value="F:nucleic acid binding"/>
    <property type="evidence" value="ECO:0007669"/>
    <property type="project" value="InterPro"/>
</dbReference>
<accession>N2B1E5</accession>
<dbReference type="InterPro" id="IPR009362">
    <property type="entry name" value="YhcG_C"/>
</dbReference>
<gene>
    <name evidence="3" type="ORF">C823_01142</name>
</gene>
<dbReference type="PANTHER" id="PTHR30547">
    <property type="entry name" value="UNCHARACTERIZED PROTEIN YHCG-RELATED"/>
    <property type="match status" value="1"/>
</dbReference>
<evidence type="ECO:0000259" key="2">
    <source>
        <dbReference type="Pfam" id="PF17761"/>
    </source>
</evidence>
<dbReference type="InterPro" id="IPR011856">
    <property type="entry name" value="tRNA_endonuc-like_dom_sf"/>
</dbReference>
<dbReference type="Pfam" id="PF17761">
    <property type="entry name" value="DUF1016_N"/>
    <property type="match status" value="1"/>
</dbReference>
<evidence type="ECO:0000313" key="4">
    <source>
        <dbReference type="Proteomes" id="UP000012589"/>
    </source>
</evidence>
<evidence type="ECO:0000259" key="1">
    <source>
        <dbReference type="Pfam" id="PF06250"/>
    </source>
</evidence>
<feature type="domain" description="YhcG PDDEXK nuclease" evidence="1">
    <location>
        <begin position="201"/>
        <end position="355"/>
    </location>
</feature>
<comment type="caution">
    <text evidence="3">The sequence shown here is derived from an EMBL/GenBank/DDBJ whole genome shotgun (WGS) entry which is preliminary data.</text>
</comment>
<keyword evidence="4" id="KW-1185">Reference proteome</keyword>
<dbReference type="PANTHER" id="PTHR30547:SF5">
    <property type="entry name" value="NUCLEASE YHCG-RELATED"/>
    <property type="match status" value="1"/>
</dbReference>
<dbReference type="Gene3D" id="3.40.1350.10">
    <property type="match status" value="1"/>
</dbReference>
<sequence length="364" mass="43175">MDDKNEIIEANQSLDMLIAESIELVQYARQITAKQVNLVQLMTYYSLGKWIVEEQQEGKERAKYGKHVLKKLSESLTKEFGRGFSETNLEYARKFYFTYADRISQTLFEEFAVKKSQTVFEELDKEQPFIVSWSHYLQLMRIENVDERKFYEIESAKSGWGIRTLQRQYNSSLYERLALSRDKEDVLRLAQEGNVITKPQDIVKQPTVLEFLGLDEKAKYVESDLETAIINKLQKFLLELGKGYLFEARQKRFTFKEDNYYVDLVFYNRLLRCYVLIDLKIDKLTHQDLGQMLMYVHYYDRYEKLPEENPTVGILLCKEKDDALVEITLPEDANIYASEYQLYLPDKKELQKKLKEWIEEGTDL</sequence>
<reference evidence="3 4" key="1">
    <citation type="journal article" date="2014" name="Genome Announc.">
        <title>Draft genome sequences of the altered schaedler flora, a defined bacterial community from gnotobiotic mice.</title>
        <authorList>
            <person name="Wannemuehler M.J."/>
            <person name="Overstreet A.M."/>
            <person name="Ward D.V."/>
            <person name="Phillips G.J."/>
        </authorList>
    </citation>
    <scope>NUCLEOTIDE SEQUENCE [LARGE SCALE GENOMIC DNA]</scope>
    <source>
        <strain evidence="3 4">ASF492</strain>
    </source>
</reference>
<feature type="domain" description="YhcG N-terminal" evidence="2">
    <location>
        <begin position="23"/>
        <end position="176"/>
    </location>
</feature>
<dbReference type="EMBL" id="AQFT01000037">
    <property type="protein sequence ID" value="EMZ34226.1"/>
    <property type="molecule type" value="Genomic_DNA"/>
</dbReference>
<proteinExistence type="predicted"/>
<organism evidence="3 4">
    <name type="scientific">Eubacterium plexicaudatum ASF492</name>
    <dbReference type="NCBI Taxonomy" id="1235802"/>
    <lineage>
        <taxon>Bacteria</taxon>
        <taxon>Bacillati</taxon>
        <taxon>Bacillota</taxon>
        <taxon>Clostridia</taxon>
        <taxon>Eubacteriales</taxon>
        <taxon>Eubacteriaceae</taxon>
        <taxon>Eubacterium</taxon>
    </lineage>
</organism>
<dbReference type="InterPro" id="IPR041527">
    <property type="entry name" value="YhcG_N"/>
</dbReference>
<dbReference type="PATRIC" id="fig|1235802.3.peg.1221"/>
<dbReference type="eggNOG" id="COG4804">
    <property type="taxonomic scope" value="Bacteria"/>
</dbReference>
<dbReference type="HOGENOM" id="CLU_046640_1_1_9"/>
<dbReference type="AlphaFoldDB" id="N2B1E5"/>
<evidence type="ECO:0000313" key="3">
    <source>
        <dbReference type="EMBL" id="EMZ34226.1"/>
    </source>
</evidence>
<dbReference type="InterPro" id="IPR053148">
    <property type="entry name" value="PD-DEXK-like_domain"/>
</dbReference>